<gene>
    <name evidence="2" type="ORF">K4G66_09620</name>
</gene>
<sequence>MKKFQLVILTFLFATSLAGAQSLHLVPHFNLLYPTSRLVDNDQGYSTFGSRNFKHSSGNFGVFAEYQSKQRWRLASGITIGGIGLGYKISYRNPGAYISRSDQGMGVIGDFYRVPLLFIYTWKDVHLFQLRNFRKIPKRRRPEAVDESIFYALLFKVQPIVGASVNYIGALSRWGEPGDTLNNHLSSHYFEIDRPVKQLRTVNVSFTAGVRFQFYSFGKDRLALTVLYHQGLRDMLEMDVQYTIDGSDPYRSIVRTRGSGLSVTLSYPIQIFNFNKQERELKRDLKSPNL</sequence>
<evidence type="ECO:0008006" key="3">
    <source>
        <dbReference type="Google" id="ProtNLM"/>
    </source>
</evidence>
<feature type="chain" id="PRO_5041391441" description="PorT family protein" evidence="1">
    <location>
        <begin position="21"/>
        <end position="290"/>
    </location>
</feature>
<feature type="signal peptide" evidence="1">
    <location>
        <begin position="1"/>
        <end position="20"/>
    </location>
</feature>
<proteinExistence type="predicted"/>
<name>A0AA49GS67_9BACT</name>
<dbReference type="EMBL" id="CP120682">
    <property type="protein sequence ID" value="WKN38959.1"/>
    <property type="molecule type" value="Genomic_DNA"/>
</dbReference>
<organism evidence="2">
    <name type="scientific">Roseihalotalea indica</name>
    <dbReference type="NCBI Taxonomy" id="2867963"/>
    <lineage>
        <taxon>Bacteria</taxon>
        <taxon>Pseudomonadati</taxon>
        <taxon>Bacteroidota</taxon>
        <taxon>Cytophagia</taxon>
        <taxon>Cytophagales</taxon>
        <taxon>Catalimonadaceae</taxon>
        <taxon>Roseihalotalea</taxon>
    </lineage>
</organism>
<protein>
    <recommendedName>
        <fullName evidence="3">PorT family protein</fullName>
    </recommendedName>
</protein>
<dbReference type="AlphaFoldDB" id="A0AA49GS67"/>
<accession>A0AA49GS67</accession>
<reference evidence="2" key="2">
    <citation type="journal article" date="2024" name="Antonie Van Leeuwenhoek">
        <title>Roseihalotalea indica gen. nov., sp. nov., a halophilic Bacteroidetes from mesopelagic Southwest Indian Ocean with higher carbohydrate metabolic potential.</title>
        <authorList>
            <person name="Chen B."/>
            <person name="Zhang M."/>
            <person name="Lin D."/>
            <person name="Ye J."/>
            <person name="Tang K."/>
        </authorList>
    </citation>
    <scope>NUCLEOTIDE SEQUENCE</scope>
    <source>
        <strain evidence="2">TK19036</strain>
    </source>
</reference>
<evidence type="ECO:0000256" key="1">
    <source>
        <dbReference type="SAM" id="SignalP"/>
    </source>
</evidence>
<keyword evidence="1" id="KW-0732">Signal</keyword>
<evidence type="ECO:0000313" key="2">
    <source>
        <dbReference type="EMBL" id="WKN38959.1"/>
    </source>
</evidence>
<reference evidence="2" key="1">
    <citation type="journal article" date="2023" name="Comput. Struct. Biotechnol. J.">
        <title>Discovery of a novel marine Bacteroidetes with a rich repertoire of carbohydrate-active enzymes.</title>
        <authorList>
            <person name="Chen B."/>
            <person name="Liu G."/>
            <person name="Chen Q."/>
            <person name="Wang H."/>
            <person name="Liu L."/>
            <person name="Tang K."/>
        </authorList>
    </citation>
    <scope>NUCLEOTIDE SEQUENCE</scope>
    <source>
        <strain evidence="2">TK19036</strain>
    </source>
</reference>